<evidence type="ECO:0000313" key="1">
    <source>
        <dbReference type="EMBL" id="EEH54716.1"/>
    </source>
</evidence>
<dbReference type="OrthoDB" id="498430at2759"/>
<dbReference type="EMBL" id="GG663743">
    <property type="protein sequence ID" value="EEH54716.1"/>
    <property type="molecule type" value="Genomic_DNA"/>
</dbReference>
<dbReference type="AlphaFoldDB" id="C1N049"/>
<dbReference type="KEGG" id="mpp:MICPUCDRAFT_60970"/>
<sequence length="103" mass="11354">MAAPNTDWWATIQSAAYTAAETTRLLSLRTAKQAEVMYHERQIQLTKESFGKDVFQHMEANNAATVQQMFADAKSAIDGIKATIAKCNEDIEELTKQMAAVGS</sequence>
<protein>
    <submittedName>
        <fullName evidence="1">Predicted protein</fullName>
    </submittedName>
</protein>
<proteinExistence type="predicted"/>
<reference evidence="1 2" key="1">
    <citation type="journal article" date="2009" name="Science">
        <title>Green evolution and dynamic adaptations revealed by genomes of the marine picoeukaryotes Micromonas.</title>
        <authorList>
            <person name="Worden A.Z."/>
            <person name="Lee J.H."/>
            <person name="Mock T."/>
            <person name="Rouze P."/>
            <person name="Simmons M.P."/>
            <person name="Aerts A.L."/>
            <person name="Allen A.E."/>
            <person name="Cuvelier M.L."/>
            <person name="Derelle E."/>
            <person name="Everett M.V."/>
            <person name="Foulon E."/>
            <person name="Grimwood J."/>
            <person name="Gundlach H."/>
            <person name="Henrissat B."/>
            <person name="Napoli C."/>
            <person name="McDonald S.M."/>
            <person name="Parker M.S."/>
            <person name="Rombauts S."/>
            <person name="Salamov A."/>
            <person name="Von Dassow P."/>
            <person name="Badger J.H."/>
            <person name="Coutinho P.M."/>
            <person name="Demir E."/>
            <person name="Dubchak I."/>
            <person name="Gentemann C."/>
            <person name="Eikrem W."/>
            <person name="Gready J.E."/>
            <person name="John U."/>
            <person name="Lanier W."/>
            <person name="Lindquist E.A."/>
            <person name="Lucas S."/>
            <person name="Mayer K.F."/>
            <person name="Moreau H."/>
            <person name="Not F."/>
            <person name="Otillar R."/>
            <person name="Panaud O."/>
            <person name="Pangilinan J."/>
            <person name="Paulsen I."/>
            <person name="Piegu B."/>
            <person name="Poliakov A."/>
            <person name="Robbens S."/>
            <person name="Schmutz J."/>
            <person name="Toulza E."/>
            <person name="Wyss T."/>
            <person name="Zelensky A."/>
            <person name="Zhou K."/>
            <person name="Armbrust E.V."/>
            <person name="Bhattacharya D."/>
            <person name="Goodenough U.W."/>
            <person name="Van de Peer Y."/>
            <person name="Grigoriev I.V."/>
        </authorList>
    </citation>
    <scope>NUCLEOTIDE SEQUENCE [LARGE SCALE GENOMIC DNA]</scope>
    <source>
        <strain evidence="1 2">CCMP1545</strain>
    </source>
</reference>
<name>C1N049_MICPC</name>
<organism evidence="2">
    <name type="scientific">Micromonas pusilla (strain CCMP1545)</name>
    <name type="common">Picoplanktonic green alga</name>
    <dbReference type="NCBI Taxonomy" id="564608"/>
    <lineage>
        <taxon>Eukaryota</taxon>
        <taxon>Viridiplantae</taxon>
        <taxon>Chlorophyta</taxon>
        <taxon>Mamiellophyceae</taxon>
        <taxon>Mamiellales</taxon>
        <taxon>Mamiellaceae</taxon>
        <taxon>Micromonas</taxon>
    </lineage>
</organism>
<dbReference type="RefSeq" id="XP_003061066.1">
    <property type="nucleotide sequence ID" value="XM_003061020.1"/>
</dbReference>
<dbReference type="Proteomes" id="UP000001876">
    <property type="component" value="Unassembled WGS sequence"/>
</dbReference>
<gene>
    <name evidence="1" type="ORF">MICPUCDRAFT_60970</name>
</gene>
<dbReference type="GeneID" id="9686772"/>
<accession>C1N049</accession>
<dbReference type="OMA" id="AMEANDQ"/>
<keyword evidence="2" id="KW-1185">Reference proteome</keyword>
<evidence type="ECO:0000313" key="2">
    <source>
        <dbReference type="Proteomes" id="UP000001876"/>
    </source>
</evidence>